<protein>
    <submittedName>
        <fullName evidence="2">Uncharacterized protein</fullName>
    </submittedName>
</protein>
<evidence type="ECO:0000256" key="1">
    <source>
        <dbReference type="SAM" id="MobiDB-lite"/>
    </source>
</evidence>
<accession>A0ABR0E313</accession>
<sequence>MTTQLTAEIEPFRLSNSNPASSANSAEDSDSLACLTRSDSGQGACTLSNPSKDGLDFQRCAALHNAIVRHGWVSRGHELADLPPRTYWDRWEPTLTPYQFESLQESLHSSVLAFLQHALELPDFYPGSFQPPVFFYHLVGLNAPLELFANHEEIEGDRYVTLYSLQDVLATEGKLPDGLVYDQVQHRCVLIKDVEEGLALSLEERQLAWEPLETFLTTYCEMIEADKVVALPKTVKGPESFEYVRNPAGGYAMRSIPDEELRDPRTGARRTKKCFDPWVMVPYTSADVEIALAAWDCLVGAIESRLTQPPCQKPHECRERLYSLKTLRRAGLRQDSFAFSFLSRAPKPAFKNVAPGLRLLTAQEFERQPFQDVVLGVTCSTPPVLLLRGDPAAGKEQALDLGRGTTASLYLKSCNADEAFPFENVVKITGPCRDLSLKQDLEVDELGVFPRAQLLHIVLERFSDLIESGQWTVGPDGVEGSVVEPDKL</sequence>
<dbReference type="Proteomes" id="UP001305779">
    <property type="component" value="Unassembled WGS sequence"/>
</dbReference>
<name>A0ABR0E313_ZASCE</name>
<feature type="compositionally biased region" description="Low complexity" evidence="1">
    <location>
        <begin position="15"/>
        <end position="26"/>
    </location>
</feature>
<evidence type="ECO:0000313" key="3">
    <source>
        <dbReference type="Proteomes" id="UP001305779"/>
    </source>
</evidence>
<gene>
    <name evidence="2" type="ORF">PRZ48_013080</name>
</gene>
<reference evidence="2 3" key="1">
    <citation type="journal article" date="2023" name="G3 (Bethesda)">
        <title>A chromosome-level genome assembly of Zasmidium syzygii isolated from banana leaves.</title>
        <authorList>
            <person name="van Westerhoven A.C."/>
            <person name="Mehrabi R."/>
            <person name="Talebi R."/>
            <person name="Steentjes M.B.F."/>
            <person name="Corcolon B."/>
            <person name="Chong P.A."/>
            <person name="Kema G.H.J."/>
            <person name="Seidl M.F."/>
        </authorList>
    </citation>
    <scope>NUCLEOTIDE SEQUENCE [LARGE SCALE GENOMIC DNA]</scope>
    <source>
        <strain evidence="2 3">P124</strain>
    </source>
</reference>
<dbReference type="EMBL" id="JAXOVC010000011">
    <property type="protein sequence ID" value="KAK4495812.1"/>
    <property type="molecule type" value="Genomic_DNA"/>
</dbReference>
<feature type="region of interest" description="Disordered" evidence="1">
    <location>
        <begin position="1"/>
        <end position="27"/>
    </location>
</feature>
<organism evidence="2 3">
    <name type="scientific">Zasmidium cellare</name>
    <name type="common">Wine cellar mold</name>
    <name type="synonym">Racodium cellare</name>
    <dbReference type="NCBI Taxonomy" id="395010"/>
    <lineage>
        <taxon>Eukaryota</taxon>
        <taxon>Fungi</taxon>
        <taxon>Dikarya</taxon>
        <taxon>Ascomycota</taxon>
        <taxon>Pezizomycotina</taxon>
        <taxon>Dothideomycetes</taxon>
        <taxon>Dothideomycetidae</taxon>
        <taxon>Mycosphaerellales</taxon>
        <taxon>Mycosphaerellaceae</taxon>
        <taxon>Zasmidium</taxon>
    </lineage>
</organism>
<comment type="caution">
    <text evidence="2">The sequence shown here is derived from an EMBL/GenBank/DDBJ whole genome shotgun (WGS) entry which is preliminary data.</text>
</comment>
<evidence type="ECO:0000313" key="2">
    <source>
        <dbReference type="EMBL" id="KAK4495812.1"/>
    </source>
</evidence>
<keyword evidence="3" id="KW-1185">Reference proteome</keyword>
<proteinExistence type="predicted"/>